<dbReference type="EC" id="2.7.13.3" evidence="3"/>
<dbReference type="InterPro" id="IPR005467">
    <property type="entry name" value="His_kinase_dom"/>
</dbReference>
<dbReference type="Pfam" id="PF00672">
    <property type="entry name" value="HAMP"/>
    <property type="match status" value="1"/>
</dbReference>
<dbReference type="AlphaFoldDB" id="A0A4Z0RBR9"/>
<evidence type="ECO:0000256" key="13">
    <source>
        <dbReference type="ARBA" id="ARBA00023136"/>
    </source>
</evidence>
<keyword evidence="4" id="KW-1003">Cell membrane</keyword>
<keyword evidence="12" id="KW-0902">Two-component regulatory system</keyword>
<gene>
    <name evidence="17" type="ORF">E4K67_02660</name>
</gene>
<evidence type="ECO:0000256" key="14">
    <source>
        <dbReference type="SAM" id="Phobius"/>
    </source>
</evidence>
<dbReference type="Pfam" id="PF02518">
    <property type="entry name" value="HATPase_c"/>
    <property type="match status" value="1"/>
</dbReference>
<dbReference type="Gene3D" id="6.10.340.10">
    <property type="match status" value="1"/>
</dbReference>
<dbReference type="CDD" id="cd06225">
    <property type="entry name" value="HAMP"/>
    <property type="match status" value="1"/>
</dbReference>
<dbReference type="GO" id="GO:0000155">
    <property type="term" value="F:phosphorelay sensor kinase activity"/>
    <property type="evidence" value="ECO:0007669"/>
    <property type="project" value="InterPro"/>
</dbReference>
<dbReference type="Proteomes" id="UP000298460">
    <property type="component" value="Unassembled WGS sequence"/>
</dbReference>
<dbReference type="SMART" id="SM00388">
    <property type="entry name" value="HisKA"/>
    <property type="match status" value="1"/>
</dbReference>
<dbReference type="GO" id="GO:0005886">
    <property type="term" value="C:plasma membrane"/>
    <property type="evidence" value="ECO:0007669"/>
    <property type="project" value="UniProtKB-SubCell"/>
</dbReference>
<evidence type="ECO:0000256" key="11">
    <source>
        <dbReference type="ARBA" id="ARBA00022989"/>
    </source>
</evidence>
<evidence type="ECO:0000256" key="8">
    <source>
        <dbReference type="ARBA" id="ARBA00022741"/>
    </source>
</evidence>
<evidence type="ECO:0000256" key="12">
    <source>
        <dbReference type="ARBA" id="ARBA00023012"/>
    </source>
</evidence>
<evidence type="ECO:0000256" key="7">
    <source>
        <dbReference type="ARBA" id="ARBA00022692"/>
    </source>
</evidence>
<keyword evidence="8" id="KW-0547">Nucleotide-binding</keyword>
<feature type="domain" description="Histidine kinase" evidence="15">
    <location>
        <begin position="298"/>
        <end position="510"/>
    </location>
</feature>
<dbReference type="CDD" id="cd00082">
    <property type="entry name" value="HisKA"/>
    <property type="match status" value="1"/>
</dbReference>
<dbReference type="InterPro" id="IPR003660">
    <property type="entry name" value="HAMP_dom"/>
</dbReference>
<feature type="transmembrane region" description="Helical" evidence="14">
    <location>
        <begin position="7"/>
        <end position="31"/>
    </location>
</feature>
<evidence type="ECO:0000256" key="1">
    <source>
        <dbReference type="ARBA" id="ARBA00000085"/>
    </source>
</evidence>
<dbReference type="InterPro" id="IPR036097">
    <property type="entry name" value="HisK_dim/P_sf"/>
</dbReference>
<organism evidence="17 18">
    <name type="scientific">Desulfosporosinus fructosivorans</name>
    <dbReference type="NCBI Taxonomy" id="2018669"/>
    <lineage>
        <taxon>Bacteria</taxon>
        <taxon>Bacillati</taxon>
        <taxon>Bacillota</taxon>
        <taxon>Clostridia</taxon>
        <taxon>Eubacteriales</taxon>
        <taxon>Desulfitobacteriaceae</taxon>
        <taxon>Desulfosporosinus</taxon>
    </lineage>
</organism>
<sequence length="517" mass="58757">MKNRPLVVQIWLVCTGITLSVCGLVAIFLPWTLQSFFTQQTYDILQDSQKNLSIVSAKTGAASALPDALLYSKVLTMQEGSVNILAEEPVPAIGAFVSPEQTIILEVPRQTKPTSDFLGMNIKGVPGVLKMPDVGHIVISDAIPLSSSLPLPDKFLQAVQEDAQKQQVNVLQYSHQIDDKTLFYVIRKDEIMQQPRYIVSFAWGNYPNNLAMSLFWRLLLLMLISLLLSWPVSLFLARYISRPLVLMETQAARIAERDWFEPFVLDRRDEIGKLGRAFENMRQRLVKQDKTQQSFLQNISHELKTPVMVIRSYAQSMLDGIYPKGTLDESILVINGEAERLEKRIRDLLYLTKLNYLSTKEQKRESFNLTELLEQRLERFQCRRPELIWTVKLVSFCTTGDREQWGVAIDNLLDNQIRYAVKRIVLSLDALADTTEKVLLRIWNDGNSIENELIDSLFEPYQIGQDGEFGLGLAIVKQITEFHGAKIWASNEVDNGEEGVAFYIKLCSPLSAPPSPM</sequence>
<evidence type="ECO:0000256" key="4">
    <source>
        <dbReference type="ARBA" id="ARBA00022475"/>
    </source>
</evidence>
<evidence type="ECO:0000256" key="2">
    <source>
        <dbReference type="ARBA" id="ARBA00004651"/>
    </source>
</evidence>
<evidence type="ECO:0000256" key="6">
    <source>
        <dbReference type="ARBA" id="ARBA00022679"/>
    </source>
</evidence>
<keyword evidence="6" id="KW-0808">Transferase</keyword>
<evidence type="ECO:0000259" key="15">
    <source>
        <dbReference type="PROSITE" id="PS50109"/>
    </source>
</evidence>
<keyword evidence="7 14" id="KW-0812">Transmembrane</keyword>
<dbReference type="SMART" id="SM00387">
    <property type="entry name" value="HATPase_c"/>
    <property type="match status" value="1"/>
</dbReference>
<comment type="subcellular location">
    <subcellularLocation>
        <location evidence="2">Cell membrane</location>
        <topology evidence="2">Multi-pass membrane protein</topology>
    </subcellularLocation>
</comment>
<keyword evidence="11 14" id="KW-1133">Transmembrane helix</keyword>
<evidence type="ECO:0000259" key="16">
    <source>
        <dbReference type="PROSITE" id="PS50885"/>
    </source>
</evidence>
<keyword evidence="10" id="KW-0067">ATP-binding</keyword>
<name>A0A4Z0RBR9_9FIRM</name>
<evidence type="ECO:0000256" key="9">
    <source>
        <dbReference type="ARBA" id="ARBA00022777"/>
    </source>
</evidence>
<keyword evidence="9 17" id="KW-0418">Kinase</keyword>
<protein>
    <recommendedName>
        <fullName evidence="3">histidine kinase</fullName>
        <ecNumber evidence="3">2.7.13.3</ecNumber>
    </recommendedName>
</protein>
<proteinExistence type="predicted"/>
<reference evidence="17 18" key="1">
    <citation type="submission" date="2019-03" db="EMBL/GenBank/DDBJ databases">
        <title>Draft Genome Sequence of Desulfosporosinus fructosivorans Strain 63.6F, Isolated from Marine Sediment in the Baltic Sea.</title>
        <authorList>
            <person name="Hausmann B."/>
            <person name="Vandieken V."/>
            <person name="Pjevac P."/>
            <person name="Schreck K."/>
            <person name="Herbold C.W."/>
            <person name="Loy A."/>
        </authorList>
    </citation>
    <scope>NUCLEOTIDE SEQUENCE [LARGE SCALE GENOMIC DNA]</scope>
    <source>
        <strain evidence="17 18">63.6F</strain>
    </source>
</reference>
<dbReference type="SUPFAM" id="SSF55874">
    <property type="entry name" value="ATPase domain of HSP90 chaperone/DNA topoisomerase II/histidine kinase"/>
    <property type="match status" value="1"/>
</dbReference>
<dbReference type="SUPFAM" id="SSF158472">
    <property type="entry name" value="HAMP domain-like"/>
    <property type="match status" value="1"/>
</dbReference>
<dbReference type="Gene3D" id="1.10.287.130">
    <property type="match status" value="1"/>
</dbReference>
<dbReference type="InterPro" id="IPR003594">
    <property type="entry name" value="HATPase_dom"/>
</dbReference>
<accession>A0A4Z0RBR9</accession>
<keyword evidence="5" id="KW-0597">Phosphoprotein</keyword>
<comment type="caution">
    <text evidence="17">The sequence shown here is derived from an EMBL/GenBank/DDBJ whole genome shotgun (WGS) entry which is preliminary data.</text>
</comment>
<dbReference type="PROSITE" id="PS50109">
    <property type="entry name" value="HIS_KIN"/>
    <property type="match status" value="1"/>
</dbReference>
<dbReference type="GO" id="GO:0005524">
    <property type="term" value="F:ATP binding"/>
    <property type="evidence" value="ECO:0007669"/>
    <property type="project" value="UniProtKB-KW"/>
</dbReference>
<dbReference type="InterPro" id="IPR036890">
    <property type="entry name" value="HATPase_C_sf"/>
</dbReference>
<dbReference type="Gene3D" id="3.30.565.10">
    <property type="entry name" value="Histidine kinase-like ATPase, C-terminal domain"/>
    <property type="match status" value="1"/>
</dbReference>
<dbReference type="PANTHER" id="PTHR45528">
    <property type="entry name" value="SENSOR HISTIDINE KINASE CPXA"/>
    <property type="match status" value="1"/>
</dbReference>
<dbReference type="PANTHER" id="PTHR45528:SF1">
    <property type="entry name" value="SENSOR HISTIDINE KINASE CPXA"/>
    <property type="match status" value="1"/>
</dbReference>
<evidence type="ECO:0000256" key="5">
    <source>
        <dbReference type="ARBA" id="ARBA00022553"/>
    </source>
</evidence>
<comment type="catalytic activity">
    <reaction evidence="1">
        <text>ATP + protein L-histidine = ADP + protein N-phospho-L-histidine.</text>
        <dbReference type="EC" id="2.7.13.3"/>
    </reaction>
</comment>
<keyword evidence="18" id="KW-1185">Reference proteome</keyword>
<dbReference type="PROSITE" id="PS50885">
    <property type="entry name" value="HAMP"/>
    <property type="match status" value="1"/>
</dbReference>
<evidence type="ECO:0000313" key="18">
    <source>
        <dbReference type="Proteomes" id="UP000298460"/>
    </source>
</evidence>
<evidence type="ECO:0000313" key="17">
    <source>
        <dbReference type="EMBL" id="TGE39904.1"/>
    </source>
</evidence>
<dbReference type="SMART" id="SM00304">
    <property type="entry name" value="HAMP"/>
    <property type="match status" value="1"/>
</dbReference>
<dbReference type="InterPro" id="IPR003661">
    <property type="entry name" value="HisK_dim/P_dom"/>
</dbReference>
<dbReference type="EMBL" id="SPQQ01000001">
    <property type="protein sequence ID" value="TGE39904.1"/>
    <property type="molecule type" value="Genomic_DNA"/>
</dbReference>
<evidence type="ECO:0000256" key="3">
    <source>
        <dbReference type="ARBA" id="ARBA00012438"/>
    </source>
</evidence>
<dbReference type="InterPro" id="IPR050398">
    <property type="entry name" value="HssS/ArlS-like"/>
</dbReference>
<dbReference type="Pfam" id="PF00512">
    <property type="entry name" value="HisKA"/>
    <property type="match status" value="1"/>
</dbReference>
<keyword evidence="13 14" id="KW-0472">Membrane</keyword>
<evidence type="ECO:0000256" key="10">
    <source>
        <dbReference type="ARBA" id="ARBA00022840"/>
    </source>
</evidence>
<feature type="domain" description="HAMP" evidence="16">
    <location>
        <begin position="238"/>
        <end position="290"/>
    </location>
</feature>
<dbReference type="SUPFAM" id="SSF47384">
    <property type="entry name" value="Homodimeric domain of signal transducing histidine kinase"/>
    <property type="match status" value="1"/>
</dbReference>
<feature type="transmembrane region" description="Helical" evidence="14">
    <location>
        <begin position="214"/>
        <end position="237"/>
    </location>
</feature>